<dbReference type="InterPro" id="IPR044824">
    <property type="entry name" value="MAIN-like"/>
</dbReference>
<dbReference type="GO" id="GO:0010073">
    <property type="term" value="P:meristem maintenance"/>
    <property type="evidence" value="ECO:0007669"/>
    <property type="project" value="InterPro"/>
</dbReference>
<dbReference type="PANTHER" id="PTHR46033:SF8">
    <property type="entry name" value="PROTEIN MAINTENANCE OF MERISTEMS-LIKE"/>
    <property type="match status" value="1"/>
</dbReference>
<evidence type="ECO:0000313" key="3">
    <source>
        <dbReference type="EMBL" id="KDP20657.1"/>
    </source>
</evidence>
<sequence length="370" mass="42350">MTSSSHSSDEDFLKSLGISLDEIRVTADADTHASVTGVHAQAPGIYARHRQGELTTTQVARFTLLLLFASTFWSNRKEKFNPSILKSLEDLAHLTEYDWAGAILSRMKEKFNPSILKSLEDLAHLTEYDWASAILSRMYDDMCDLSRGHCKLSGTYYFWETWAFEYFPFVRPELTHTDLGLGLVPLAWRWYRANHRSVLRKKSLGDLRAFFDTCTMEQVEVGAMNAGLQSLIEADPHFRRSEVLSRRRFVLSHPVLRRYYLGERVDFQIRGCRSVPHPPPEDMRAGKQMILTDAHTEGIPHMEFIRSGDYDEFCQMFLMRPIGSRLDNLPRSTPSRPLGTRSRWISQSDDGANSRYAGGTNFILDLAGLR</sequence>
<name>A0A067JA79_JATCU</name>
<evidence type="ECO:0000313" key="4">
    <source>
        <dbReference type="Proteomes" id="UP000027138"/>
    </source>
</evidence>
<evidence type="ECO:0000256" key="1">
    <source>
        <dbReference type="SAM" id="MobiDB-lite"/>
    </source>
</evidence>
<dbReference type="AlphaFoldDB" id="A0A067JA79"/>
<feature type="region of interest" description="Disordered" evidence="1">
    <location>
        <begin position="328"/>
        <end position="350"/>
    </location>
</feature>
<organism evidence="3 4">
    <name type="scientific">Jatropha curcas</name>
    <name type="common">Barbados nut</name>
    <dbReference type="NCBI Taxonomy" id="180498"/>
    <lineage>
        <taxon>Eukaryota</taxon>
        <taxon>Viridiplantae</taxon>
        <taxon>Streptophyta</taxon>
        <taxon>Embryophyta</taxon>
        <taxon>Tracheophyta</taxon>
        <taxon>Spermatophyta</taxon>
        <taxon>Magnoliopsida</taxon>
        <taxon>eudicotyledons</taxon>
        <taxon>Gunneridae</taxon>
        <taxon>Pentapetalae</taxon>
        <taxon>rosids</taxon>
        <taxon>fabids</taxon>
        <taxon>Malpighiales</taxon>
        <taxon>Euphorbiaceae</taxon>
        <taxon>Crotonoideae</taxon>
        <taxon>Jatropheae</taxon>
        <taxon>Jatropha</taxon>
    </lineage>
</organism>
<dbReference type="PANTHER" id="PTHR46033">
    <property type="entry name" value="PROTEIN MAIN-LIKE 2"/>
    <property type="match status" value="1"/>
</dbReference>
<dbReference type="Pfam" id="PF10536">
    <property type="entry name" value="PMD"/>
    <property type="match status" value="1"/>
</dbReference>
<reference evidence="3 4" key="1">
    <citation type="journal article" date="2014" name="PLoS ONE">
        <title>Global Analysis of Gene Expression Profiles in Physic Nut (Jatropha curcas L.) Seedlings Exposed to Salt Stress.</title>
        <authorList>
            <person name="Zhang L."/>
            <person name="Zhang C."/>
            <person name="Wu P."/>
            <person name="Chen Y."/>
            <person name="Li M."/>
            <person name="Jiang H."/>
            <person name="Wu G."/>
        </authorList>
    </citation>
    <scope>NUCLEOTIDE SEQUENCE [LARGE SCALE GENOMIC DNA]</scope>
    <source>
        <strain evidence="4">cv. GZQX0401</strain>
        <tissue evidence="3">Young leaves</tissue>
    </source>
</reference>
<dbReference type="InterPro" id="IPR019557">
    <property type="entry name" value="AminoTfrase-like_pln_mobile"/>
</dbReference>
<feature type="domain" description="Aminotransferase-like plant mobile" evidence="2">
    <location>
        <begin position="109"/>
        <end position="279"/>
    </location>
</feature>
<accession>A0A067JA79</accession>
<protein>
    <recommendedName>
        <fullName evidence="2">Aminotransferase-like plant mobile domain-containing protein</fullName>
    </recommendedName>
</protein>
<evidence type="ECO:0000259" key="2">
    <source>
        <dbReference type="Pfam" id="PF10536"/>
    </source>
</evidence>
<dbReference type="Proteomes" id="UP000027138">
    <property type="component" value="Unassembled WGS sequence"/>
</dbReference>
<keyword evidence="4" id="KW-1185">Reference proteome</keyword>
<dbReference type="OrthoDB" id="1936739at2759"/>
<gene>
    <name evidence="3" type="ORF">JCGZ_03869</name>
</gene>
<dbReference type="EMBL" id="KK915668">
    <property type="protein sequence ID" value="KDP20657.1"/>
    <property type="molecule type" value="Genomic_DNA"/>
</dbReference>
<proteinExistence type="predicted"/>